<reference evidence="3 4" key="1">
    <citation type="submission" date="2024-03" db="EMBL/GenBank/DDBJ databases">
        <title>Human intestinal bacterial collection.</title>
        <authorList>
            <person name="Pauvert C."/>
            <person name="Hitch T.C.A."/>
            <person name="Clavel T."/>
        </authorList>
    </citation>
    <scope>NUCLEOTIDE SEQUENCE [LARGE SCALE GENOMIC DNA]</scope>
    <source>
        <strain evidence="3 4">CLA-AA-H192</strain>
    </source>
</reference>
<comment type="caution">
    <text evidence="3">The sequence shown here is derived from an EMBL/GenBank/DDBJ whole genome shotgun (WGS) entry which is preliminary data.</text>
</comment>
<evidence type="ECO:0000256" key="1">
    <source>
        <dbReference type="ARBA" id="ARBA00010201"/>
    </source>
</evidence>
<dbReference type="SUPFAM" id="SSF55826">
    <property type="entry name" value="YbaK/ProRS associated domain"/>
    <property type="match status" value="1"/>
</dbReference>
<gene>
    <name evidence="3" type="ORF">WMO66_04940</name>
</gene>
<dbReference type="Pfam" id="PF04073">
    <property type="entry name" value="tRNA_edit"/>
    <property type="match status" value="1"/>
</dbReference>
<dbReference type="RefSeq" id="WP_349135273.1">
    <property type="nucleotide sequence ID" value="NZ_JBBMFF010000172.1"/>
</dbReference>
<dbReference type="Proteomes" id="UP001491552">
    <property type="component" value="Unassembled WGS sequence"/>
</dbReference>
<evidence type="ECO:0000313" key="4">
    <source>
        <dbReference type="Proteomes" id="UP001491552"/>
    </source>
</evidence>
<sequence length="160" mass="17987">MNEAEILDYLTTQCIDYECQRHPAVLTMDEAERLALPHPECEARNLFVRESRTHRYFLLTAHARVDLKAFSRQQGLRSLSFASADELREILWLETGVVTPLALLNAPDVTLYLDEALLGSRIAVHPNTNTATVWLQTADLVSLLRTQCVPVVAVPFPCLA</sequence>
<comment type="similarity">
    <text evidence="1">Belongs to the PRORSD1 family.</text>
</comment>
<dbReference type="InterPro" id="IPR040285">
    <property type="entry name" value="ProX/PRXD1"/>
</dbReference>
<dbReference type="EMBL" id="JBBMFF010000172">
    <property type="protein sequence ID" value="MEQ2510597.1"/>
    <property type="molecule type" value="Genomic_DNA"/>
</dbReference>
<dbReference type="InterPro" id="IPR036754">
    <property type="entry name" value="YbaK/aa-tRNA-synt-asso_dom_sf"/>
</dbReference>
<name>A0ABV1G598_9FIRM</name>
<accession>A0ABV1G598</accession>
<evidence type="ECO:0000259" key="2">
    <source>
        <dbReference type="Pfam" id="PF04073"/>
    </source>
</evidence>
<evidence type="ECO:0000313" key="3">
    <source>
        <dbReference type="EMBL" id="MEQ2510597.1"/>
    </source>
</evidence>
<dbReference type="PANTHER" id="PTHR31423:SF3">
    <property type="entry name" value="PROLYL-TRNA SYNTHETASE ASSOCIATED DOMAIN-CONTAINING PROTEIN 1-RELATED"/>
    <property type="match status" value="1"/>
</dbReference>
<feature type="domain" description="YbaK/aminoacyl-tRNA synthetase-associated" evidence="2">
    <location>
        <begin position="22"/>
        <end position="142"/>
    </location>
</feature>
<dbReference type="Gene3D" id="3.90.960.10">
    <property type="entry name" value="YbaK/aminoacyl-tRNA synthetase-associated domain"/>
    <property type="match status" value="1"/>
</dbReference>
<organism evidence="3 4">
    <name type="scientific">Faecousia intestinalis</name>
    <dbReference type="NCBI Taxonomy" id="3133167"/>
    <lineage>
        <taxon>Bacteria</taxon>
        <taxon>Bacillati</taxon>
        <taxon>Bacillota</taxon>
        <taxon>Clostridia</taxon>
        <taxon>Eubacteriales</taxon>
        <taxon>Oscillospiraceae</taxon>
        <taxon>Faecousia</taxon>
    </lineage>
</organism>
<proteinExistence type="inferred from homology"/>
<dbReference type="PANTHER" id="PTHR31423">
    <property type="entry name" value="YBAK DOMAIN-CONTAINING PROTEIN"/>
    <property type="match status" value="1"/>
</dbReference>
<keyword evidence="4" id="KW-1185">Reference proteome</keyword>
<dbReference type="InterPro" id="IPR007214">
    <property type="entry name" value="YbaK/aa-tRNA-synth-assoc-dom"/>
</dbReference>
<protein>
    <submittedName>
        <fullName evidence="3">YbaK/EbsC family protein</fullName>
    </submittedName>
</protein>